<feature type="transmembrane region" description="Helical" evidence="2">
    <location>
        <begin position="15"/>
        <end position="36"/>
    </location>
</feature>
<evidence type="ECO:0000313" key="5">
    <source>
        <dbReference type="Proteomes" id="UP000789595"/>
    </source>
</evidence>
<sequence>MAAAALLGHWVATHLYLLTSWAGLAAVTIIIARWQWERVETMMKARIIREMERKAGVPISIEALTVRPIRGELGLTNLIVKGSEGTWQHAYFMKVHKLTCKAHGGLLGCASLAGMVSFDLGTHLPFIVGFKGKMVDAMTCAGMEVYVETSHTGSSNADFLREIDRADRRKTRARGRKAHEAELRWKLCWVSDQKEKAHLATTLAALLEEDEEERLAEEALWDHRHHGDAEHAAFFDAVHSHLNDAKSHRENFLMHHDRLRMKHHKLLQSRSEKKAMAKSFKALRATDANHELMHVGRCTIQNCTFALGKHTFHLERHAVVEAFSGTLLEFQRAVSRKVVSAALSDSWAREKEVLSHWSFFGKRSSPSKSPSSVAEPVAADDRLPERP</sequence>
<gene>
    <name evidence="3" type="ORF">PCAL00307_LOCUS18442</name>
    <name evidence="4" type="ORF">PECAL_1P10580</name>
</gene>
<dbReference type="Proteomes" id="UP000789595">
    <property type="component" value="Unassembled WGS sequence"/>
</dbReference>
<organism evidence="3">
    <name type="scientific">Pelagomonas calceolata</name>
    <dbReference type="NCBI Taxonomy" id="35677"/>
    <lineage>
        <taxon>Eukaryota</taxon>
        <taxon>Sar</taxon>
        <taxon>Stramenopiles</taxon>
        <taxon>Ochrophyta</taxon>
        <taxon>Pelagophyceae</taxon>
        <taxon>Pelagomonadales</taxon>
        <taxon>Pelagomonadaceae</taxon>
        <taxon>Pelagomonas</taxon>
    </lineage>
</organism>
<protein>
    <submittedName>
        <fullName evidence="3">Uncharacterized protein</fullName>
    </submittedName>
</protein>
<reference evidence="3" key="1">
    <citation type="submission" date="2021-01" db="EMBL/GenBank/DDBJ databases">
        <authorList>
            <person name="Corre E."/>
            <person name="Pelletier E."/>
            <person name="Niang G."/>
            <person name="Scheremetjew M."/>
            <person name="Finn R."/>
            <person name="Kale V."/>
            <person name="Holt S."/>
            <person name="Cochrane G."/>
            <person name="Meng A."/>
            <person name="Brown T."/>
            <person name="Cohen L."/>
        </authorList>
    </citation>
    <scope>NUCLEOTIDE SEQUENCE</scope>
    <source>
        <strain evidence="3">CCMP1756</strain>
    </source>
</reference>
<reference evidence="4" key="2">
    <citation type="submission" date="2021-11" db="EMBL/GenBank/DDBJ databases">
        <authorList>
            <consortium name="Genoscope - CEA"/>
            <person name="William W."/>
        </authorList>
    </citation>
    <scope>NUCLEOTIDE SEQUENCE</scope>
</reference>
<evidence type="ECO:0000256" key="2">
    <source>
        <dbReference type="SAM" id="Phobius"/>
    </source>
</evidence>
<evidence type="ECO:0000256" key="1">
    <source>
        <dbReference type="SAM" id="MobiDB-lite"/>
    </source>
</evidence>
<dbReference type="EMBL" id="HBIW01021416">
    <property type="protein sequence ID" value="CAE0702995.1"/>
    <property type="molecule type" value="Transcribed_RNA"/>
</dbReference>
<feature type="region of interest" description="Disordered" evidence="1">
    <location>
        <begin position="360"/>
        <end position="387"/>
    </location>
</feature>
<keyword evidence="2" id="KW-0812">Transmembrane</keyword>
<accession>A0A7S4EC83</accession>
<dbReference type="AlphaFoldDB" id="A0A7S4EC83"/>
<dbReference type="EMBL" id="CAKKNE010000001">
    <property type="protein sequence ID" value="CAH0364681.1"/>
    <property type="molecule type" value="Genomic_DNA"/>
</dbReference>
<evidence type="ECO:0000313" key="4">
    <source>
        <dbReference type="EMBL" id="CAH0364681.1"/>
    </source>
</evidence>
<keyword evidence="2" id="KW-0472">Membrane</keyword>
<keyword evidence="2" id="KW-1133">Transmembrane helix</keyword>
<feature type="compositionally biased region" description="Low complexity" evidence="1">
    <location>
        <begin position="360"/>
        <end position="372"/>
    </location>
</feature>
<keyword evidence="5" id="KW-1185">Reference proteome</keyword>
<name>A0A7S4EC83_9STRA</name>
<evidence type="ECO:0000313" key="3">
    <source>
        <dbReference type="EMBL" id="CAE0702995.1"/>
    </source>
</evidence>
<proteinExistence type="predicted"/>